<evidence type="ECO:0000259" key="4">
    <source>
        <dbReference type="Pfam" id="PF16206"/>
    </source>
</evidence>
<dbReference type="Pfam" id="PF16206">
    <property type="entry name" value="Mon2_C"/>
    <property type="match status" value="1"/>
</dbReference>
<evidence type="ECO:0000256" key="2">
    <source>
        <dbReference type="ARBA" id="ARBA00022927"/>
    </source>
</evidence>
<dbReference type="OrthoDB" id="294853at2759"/>
<dbReference type="GeneID" id="59326504"/>
<accession>A0A7G3ZIH2</accession>
<dbReference type="GO" id="GO:0005794">
    <property type="term" value="C:Golgi apparatus"/>
    <property type="evidence" value="ECO:0007669"/>
    <property type="project" value="UniProtKB-ARBA"/>
</dbReference>
<organism evidence="6 7">
    <name type="scientific">Torulaspora globosa</name>
    <dbReference type="NCBI Taxonomy" id="48254"/>
    <lineage>
        <taxon>Eukaryota</taxon>
        <taxon>Fungi</taxon>
        <taxon>Dikarya</taxon>
        <taxon>Ascomycota</taxon>
        <taxon>Saccharomycotina</taxon>
        <taxon>Saccharomycetes</taxon>
        <taxon>Saccharomycetales</taxon>
        <taxon>Saccharomycetaceae</taxon>
        <taxon>Torulaspora</taxon>
    </lineage>
</organism>
<evidence type="ECO:0000259" key="5">
    <source>
        <dbReference type="Pfam" id="PF16213"/>
    </source>
</evidence>
<dbReference type="KEGG" id="tgb:HG536_0E02190"/>
<dbReference type="RefSeq" id="XP_037139982.1">
    <property type="nucleotide sequence ID" value="XM_037284086.1"/>
</dbReference>
<dbReference type="InterPro" id="IPR032817">
    <property type="entry name" value="Mon2_C"/>
</dbReference>
<feature type="domain" description="Mon2/Sec7/BIG1-like HUS" evidence="3">
    <location>
        <begin position="208"/>
        <end position="372"/>
    </location>
</feature>
<feature type="domain" description="Mon2 C-terminal" evidence="4">
    <location>
        <begin position="915"/>
        <end position="1064"/>
    </location>
</feature>
<feature type="domain" description="Mon2/Sec7/BIG1-like dimerisation and cyclophilin-binding" evidence="5">
    <location>
        <begin position="8"/>
        <end position="176"/>
    </location>
</feature>
<sequence length="1620" mass="183502">MTAASVEFNTFWKQLNSELQILSSEAKKRSAAIRVASDRSLEILRSVRSYEELSRHSEFVTPFVMSCSSKNAKLTTISMQCLQRLSSTPCLPSDRLSDVLDAFVLATQLALDLKLKVLQVLPIFFKNYAYHICGPLCVKILKCCSDLLQSSNKSPMVVGTASATLQQLMDEIFERLIPRKAENATQAENEKIYDVLVGNNESIKVDVYRHDANVLFSDLCSSFEVSDSPSKIGREPQLDMRNLPIDYGLEILESVLKNSTSLFLTYGDLQFLLRTKTVPFLLRCIQSSMNFAIVVRSYRCIKLLIRKEYLSVLELELEVVLSLMIHGISVESETPIWKKVLSLEVFSEMARNFDLLCAIFMTYDNYSDKKHILTSLLWECHRLLCQEDIRNCLCESPIIQRMELPIVTGEAFNSRTQLIHMLDKASPPPVSYIYLVWLILSISNEWSYGFSLAALELPGDSAKNHGPESEDLQTIYKGTFPELFSISKKFLYSTALDVSLFHSVVRAFQKLAHAAGILSLAEQLNQCVAIFSISIVKNTEGWPEVPQIAQPQQALAPNSAIKSEEASYAVAEKVYQGARSKLPYRNINQAQLSLFRALISLSVSLGQTLPPSTWTYILKTWQWISYYVNGPSADFMEGFYLEDVPSPPLISKNDLVTIENTTRKLLETTISYSDSGFKTLVEKLISESNDILASCTKGRSKEDSSQASIPACRYNKTFFISELGELTVCNLDRFANSRSGREYWLSISNYLTSLIADRNVSTVAIRLYASKTLTDIIRKACIKIGEVEDPTARNKKFQSFECLVIDPLMNSIEALKNLDITKDAIYSGLVRAESEILLQSLSTLKNILNEFGDIMTETWPTVFKIINSPFYWNSESIDNMLSADEDDSSLVNGIAQKHIEMIQVSYDVFKLVSDDFLQTLPLEVIKCVIDTIVHFVTQKQNLNISFSSLSQFWSLGDYFRMQESANQNAWLGIDSSRFVDNITKGKLMDVIVAKDSTPFEVHCGLWLYLLKELTGCSEDERKEVKNGAIQTLFRIIDSHSAYFPSWKLIFLEVIKPLLSTKRDANQLLNDVEFWNHTLEGLVKLYPVHFGNFSDEGSAREEWITLLNFLQLLLNSGLPEVSYVAIVNYRTLLKAMVNLKKVPQEVLAKCVSIWSGYDVVYNDMPSSNSPIQKNGYDCIHELITSFPYLYEIVTTYQKMSVEFVEITLNLFNSAVRYPLLPEHTKDNLKPSSLQSAVLSGLEIFRPSHDDDVDTLILYQLSVIVTLPFETREKIEKKLLPKLPNSSKARLPTFGAVSASALEIFNKRLLNGKVDSWGPLKEKYTIKMFKNLGEVIRRKSLIRNAGNESPIYTAACEACAILTNRIFGLFSTSKMSVQVQDNFFDVFIEIASSPLQRIDMVTDSETEHFDANAYSMLRNIFIRQDVIGLFKQAQIEKILSSVWAGSFLYEKDEIEMEIMNRNQSLRDLAKGLANFDFDYIAASTVETTVLSKSECALICLRDLVHFVRFSEEQFETLRKLCAPYLVCRIAFVLRRFISHESLRRMAPIPKIRKLELQILIHGLHGIVEDLLIGSNSSKDAICNDLKLLHPLILRAMPLSHMLENLQKELLDLSLGLTKLTSN</sequence>
<dbReference type="InterPro" id="IPR032629">
    <property type="entry name" value="DCB_dom"/>
</dbReference>
<dbReference type="SUPFAM" id="SSF48371">
    <property type="entry name" value="ARM repeat"/>
    <property type="match status" value="2"/>
</dbReference>
<protein>
    <submittedName>
        <fullName evidence="6">Uncharacterized protein</fullName>
    </submittedName>
</protein>
<dbReference type="EMBL" id="CP059250">
    <property type="protein sequence ID" value="QLL33308.1"/>
    <property type="molecule type" value="Genomic_DNA"/>
</dbReference>
<dbReference type="Pfam" id="PF16213">
    <property type="entry name" value="DCB"/>
    <property type="match status" value="1"/>
</dbReference>
<reference evidence="6 7" key="1">
    <citation type="submission" date="2020-06" db="EMBL/GenBank/DDBJ databases">
        <title>The yeast mating-type switching endonuclease HO is a domesticated member of an unorthodox homing genetic element family.</title>
        <authorList>
            <person name="Coughlan A.Y."/>
            <person name="Lombardi L."/>
            <person name="Braun-Galleani S."/>
            <person name="Martos A.R."/>
            <person name="Galeote V."/>
            <person name="Bigey F."/>
            <person name="Dequin S."/>
            <person name="Byrne K.P."/>
            <person name="Wolfe K.H."/>
        </authorList>
    </citation>
    <scope>NUCLEOTIDE SEQUENCE [LARGE SCALE GENOMIC DNA]</scope>
    <source>
        <strain evidence="6 7">CBS764</strain>
    </source>
</reference>
<dbReference type="InterPro" id="IPR032691">
    <property type="entry name" value="Mon2/Sec7/BIG1-like_HUS"/>
</dbReference>
<dbReference type="Proteomes" id="UP000515788">
    <property type="component" value="Chromosome 5"/>
</dbReference>
<keyword evidence="7" id="KW-1185">Reference proteome</keyword>
<proteinExistence type="predicted"/>
<evidence type="ECO:0000259" key="3">
    <source>
        <dbReference type="Pfam" id="PF12783"/>
    </source>
</evidence>
<evidence type="ECO:0000256" key="1">
    <source>
        <dbReference type="ARBA" id="ARBA00022448"/>
    </source>
</evidence>
<name>A0A7G3ZIH2_9SACH</name>
<evidence type="ECO:0000313" key="7">
    <source>
        <dbReference type="Proteomes" id="UP000515788"/>
    </source>
</evidence>
<dbReference type="Pfam" id="PF12783">
    <property type="entry name" value="Sec7-like_HUS"/>
    <property type="match status" value="1"/>
</dbReference>
<dbReference type="GO" id="GO:0015031">
    <property type="term" value="P:protein transport"/>
    <property type="evidence" value="ECO:0007669"/>
    <property type="project" value="UniProtKB-KW"/>
</dbReference>
<keyword evidence="2" id="KW-0653">Protein transport</keyword>
<evidence type="ECO:0000313" key="6">
    <source>
        <dbReference type="EMBL" id="QLL33308.1"/>
    </source>
</evidence>
<keyword evidence="1" id="KW-0813">Transport</keyword>
<dbReference type="InterPro" id="IPR016024">
    <property type="entry name" value="ARM-type_fold"/>
</dbReference>
<gene>
    <name evidence="6" type="ORF">HG536_0E02190</name>
</gene>